<reference evidence="1" key="2">
    <citation type="submission" date="2025-09" db="UniProtKB">
        <authorList>
            <consortium name="EnsemblPlants"/>
        </authorList>
    </citation>
    <scope>IDENTIFICATION</scope>
</reference>
<proteinExistence type="predicted"/>
<dbReference type="Proteomes" id="UP001732700">
    <property type="component" value="Chromosome 1D"/>
</dbReference>
<reference evidence="1" key="1">
    <citation type="submission" date="2021-05" db="EMBL/GenBank/DDBJ databases">
        <authorList>
            <person name="Scholz U."/>
            <person name="Mascher M."/>
            <person name="Fiebig A."/>
        </authorList>
    </citation>
    <scope>NUCLEOTIDE SEQUENCE [LARGE SCALE GENOMIC DNA]</scope>
</reference>
<name>A0ACD5U129_AVESA</name>
<organism evidence="1 2">
    <name type="scientific">Avena sativa</name>
    <name type="common">Oat</name>
    <dbReference type="NCBI Taxonomy" id="4498"/>
    <lineage>
        <taxon>Eukaryota</taxon>
        <taxon>Viridiplantae</taxon>
        <taxon>Streptophyta</taxon>
        <taxon>Embryophyta</taxon>
        <taxon>Tracheophyta</taxon>
        <taxon>Spermatophyta</taxon>
        <taxon>Magnoliopsida</taxon>
        <taxon>Liliopsida</taxon>
        <taxon>Poales</taxon>
        <taxon>Poaceae</taxon>
        <taxon>BOP clade</taxon>
        <taxon>Pooideae</taxon>
        <taxon>Poodae</taxon>
        <taxon>Poeae</taxon>
        <taxon>Poeae Chloroplast Group 1 (Aveneae type)</taxon>
        <taxon>Aveninae</taxon>
        <taxon>Avena</taxon>
    </lineage>
</organism>
<keyword evidence="2" id="KW-1185">Reference proteome</keyword>
<accession>A0ACD5U129</accession>
<evidence type="ECO:0000313" key="2">
    <source>
        <dbReference type="Proteomes" id="UP001732700"/>
    </source>
</evidence>
<protein>
    <submittedName>
        <fullName evidence="1">Uncharacterized protein</fullName>
    </submittedName>
</protein>
<dbReference type="EnsemblPlants" id="AVESA.00010b.r2.1DG0158860.1">
    <property type="protein sequence ID" value="AVESA.00010b.r2.1DG0158860.1.CDS.1"/>
    <property type="gene ID" value="AVESA.00010b.r2.1DG0158860"/>
</dbReference>
<evidence type="ECO:0000313" key="1">
    <source>
        <dbReference type="EnsemblPlants" id="AVESA.00010b.r2.1DG0158860.1.CDS.1"/>
    </source>
</evidence>
<sequence length="491" mass="56560">MEALIAAVLSDLVGRVISFVADKRRLQTTPEEDLQRLHQLLLRISAIVEEAEGRHVANQGMIHQVSAMKEKMFRGYFLLHAFRCREKTTEDKEVRLARSKFNPAKRFRLLSSETQTVSISIGRENSKELKQVVLALESMVVDMKEFAIFLMSYPRMYRQPCGAYLFLDKCMFGRQMEREQAISFLLRAEPLGHGKLGVLPIVGPALVGKSTLVEHGCNDERVRNHFSLILLYRKDDLEDETAMTFRDHCVIKHQSVVSGEERSLVVIELIGDVEEGVWKRLLHTSERCMAYGSKIIITSRSEKMVSVGTTVAIKLNFLSKEAYWYFFRMLVFGRADPEEHPKLTSIAMELALEMRGSFMYAYQVAAILRENLSTQFWRKSLRHFRQYNQKNILLLGQSPVDEDQPRYIWSMAKRRQGYEDLKFLLLHGGYQKGPASHSEVPRISVVDLLSGTWSAMPRGKFEVLAWRSHIPPYYIYTSDCEFVQHQSSTTA</sequence>